<evidence type="ECO:0000313" key="3">
    <source>
        <dbReference type="Proteomes" id="UP000008672"/>
    </source>
</evidence>
<keyword evidence="3" id="KW-1185">Reference proteome</keyword>
<dbReference type="PANTHER" id="PTHR14987">
    <property type="entry name" value="PROTEIN LBH-RELATED"/>
    <property type="match status" value="1"/>
</dbReference>
<name>H3A7I2_LATCH</name>
<reference evidence="2" key="2">
    <citation type="submission" date="2025-08" db="UniProtKB">
        <authorList>
            <consortium name="Ensembl"/>
        </authorList>
    </citation>
    <scope>IDENTIFICATION</scope>
</reference>
<sequence>MAEVMSTCEPVMEDFILNQAPEERELPFQETYEKHPKLFKRLPSIVVEPTDTGEVESGELRWPPDDMKSIEDKATAVDQYCQKESMSIQQQTTLGEGRSLTFTL</sequence>
<evidence type="ECO:0000259" key="1">
    <source>
        <dbReference type="Pfam" id="PF15317"/>
    </source>
</evidence>
<reference evidence="3" key="1">
    <citation type="submission" date="2011-08" db="EMBL/GenBank/DDBJ databases">
        <title>The draft genome of Latimeria chalumnae.</title>
        <authorList>
            <person name="Di Palma F."/>
            <person name="Alfoldi J."/>
            <person name="Johnson J."/>
            <person name="Berlin A."/>
            <person name="Gnerre S."/>
            <person name="Jaffe D."/>
            <person name="MacCallum I."/>
            <person name="Young S."/>
            <person name="Walker B.J."/>
            <person name="Lander E."/>
            <person name="Lindblad-Toh K."/>
        </authorList>
    </citation>
    <scope>NUCLEOTIDE SEQUENCE [LARGE SCALE GENOMIC DNA]</scope>
    <source>
        <strain evidence="3">Wild caught</strain>
    </source>
</reference>
<dbReference type="AlphaFoldDB" id="H3A7I2"/>
<feature type="domain" description="LBH" evidence="1">
    <location>
        <begin position="1"/>
        <end position="86"/>
    </location>
</feature>
<dbReference type="GeneTree" id="ENSGT01150000290443"/>
<dbReference type="InterPro" id="IPR042945">
    <property type="entry name" value="LBH_dom_prot"/>
</dbReference>
<dbReference type="Ensembl" id="ENSLACT00000005652.1">
    <property type="protein sequence ID" value="ENSLACP00000005603.1"/>
    <property type="gene ID" value="ENSLACG00000004981.1"/>
</dbReference>
<evidence type="ECO:0000313" key="2">
    <source>
        <dbReference type="Ensembl" id="ENSLACP00000005603.1"/>
    </source>
</evidence>
<dbReference type="InParanoid" id="H3A7I2"/>
<dbReference type="InterPro" id="IPR038990">
    <property type="entry name" value="LBH_dom"/>
</dbReference>
<dbReference type="HOGENOM" id="CLU_161464_1_1_1"/>
<reference evidence="2" key="3">
    <citation type="submission" date="2025-09" db="UniProtKB">
        <authorList>
            <consortium name="Ensembl"/>
        </authorList>
    </citation>
    <scope>IDENTIFICATION</scope>
</reference>
<dbReference type="EMBL" id="AFYH01005603">
    <property type="status" value="NOT_ANNOTATED_CDS"/>
    <property type="molecule type" value="Genomic_DNA"/>
</dbReference>
<dbReference type="Bgee" id="ENSLACG00000004981">
    <property type="expression patterns" value="Expressed in pharyngeal gill and 6 other cell types or tissues"/>
</dbReference>
<dbReference type="eggNOG" id="ENOG502SAH0">
    <property type="taxonomic scope" value="Eukaryota"/>
</dbReference>
<protein>
    <recommendedName>
        <fullName evidence="1">LBH domain-containing protein</fullName>
    </recommendedName>
</protein>
<accession>H3A7I2</accession>
<dbReference type="Pfam" id="PF15317">
    <property type="entry name" value="Lbh"/>
    <property type="match status" value="1"/>
</dbReference>
<dbReference type="PANTHER" id="PTHR14987:SF3">
    <property type="entry name" value="LBH DOMAIN-CONTAINING PROTEIN 2"/>
    <property type="match status" value="1"/>
</dbReference>
<dbReference type="Proteomes" id="UP000008672">
    <property type="component" value="Unassembled WGS sequence"/>
</dbReference>
<proteinExistence type="predicted"/>
<organism evidence="2 3">
    <name type="scientific">Latimeria chalumnae</name>
    <name type="common">Coelacanth</name>
    <dbReference type="NCBI Taxonomy" id="7897"/>
    <lineage>
        <taxon>Eukaryota</taxon>
        <taxon>Metazoa</taxon>
        <taxon>Chordata</taxon>
        <taxon>Craniata</taxon>
        <taxon>Vertebrata</taxon>
        <taxon>Euteleostomi</taxon>
        <taxon>Coelacanthiformes</taxon>
        <taxon>Coelacanthidae</taxon>
        <taxon>Latimeria</taxon>
    </lineage>
</organism>